<dbReference type="GO" id="GO:0005697">
    <property type="term" value="C:telomerase holoenzyme complex"/>
    <property type="evidence" value="ECO:0007669"/>
    <property type="project" value="TreeGrafter"/>
</dbReference>
<feature type="domain" description="Telomerase activating protein Est1-like N-terminal" evidence="2">
    <location>
        <begin position="866"/>
        <end position="968"/>
    </location>
</feature>
<dbReference type="GO" id="GO:0042162">
    <property type="term" value="F:telomeric DNA binding"/>
    <property type="evidence" value="ECO:0007669"/>
    <property type="project" value="TreeGrafter"/>
</dbReference>
<evidence type="ECO:0000259" key="2">
    <source>
        <dbReference type="Pfam" id="PF10374"/>
    </source>
</evidence>
<dbReference type="Gene3D" id="1.25.40.10">
    <property type="entry name" value="Tetratricopeptide repeat domain"/>
    <property type="match status" value="1"/>
</dbReference>
<dbReference type="PANTHER" id="PTHR15696:SF0">
    <property type="entry name" value="TELOMERASE-BINDING PROTEIN EST1A"/>
    <property type="match status" value="1"/>
</dbReference>
<comment type="caution">
    <text evidence="3">The sequence shown here is derived from an EMBL/GenBank/DDBJ whole genome shotgun (WGS) entry which is preliminary data.</text>
</comment>
<feature type="compositionally biased region" description="Basic residues" evidence="1">
    <location>
        <begin position="578"/>
        <end position="595"/>
    </location>
</feature>
<feature type="compositionally biased region" description="Basic and acidic residues" evidence="1">
    <location>
        <begin position="82"/>
        <end position="91"/>
    </location>
</feature>
<dbReference type="GO" id="GO:0000184">
    <property type="term" value="P:nuclear-transcribed mRNA catabolic process, nonsense-mediated decay"/>
    <property type="evidence" value="ECO:0007669"/>
    <property type="project" value="TreeGrafter"/>
</dbReference>
<dbReference type="GO" id="GO:0070034">
    <property type="term" value="F:telomerase RNA binding"/>
    <property type="evidence" value="ECO:0007669"/>
    <property type="project" value="TreeGrafter"/>
</dbReference>
<organism evidence="3 4">
    <name type="scientific">Oryctes borbonicus</name>
    <dbReference type="NCBI Taxonomy" id="1629725"/>
    <lineage>
        <taxon>Eukaryota</taxon>
        <taxon>Metazoa</taxon>
        <taxon>Ecdysozoa</taxon>
        <taxon>Arthropoda</taxon>
        <taxon>Hexapoda</taxon>
        <taxon>Insecta</taxon>
        <taxon>Pterygota</taxon>
        <taxon>Neoptera</taxon>
        <taxon>Endopterygota</taxon>
        <taxon>Coleoptera</taxon>
        <taxon>Polyphaga</taxon>
        <taxon>Scarabaeiformia</taxon>
        <taxon>Scarabaeidae</taxon>
        <taxon>Dynastinae</taxon>
        <taxon>Oryctes</taxon>
    </lineage>
</organism>
<dbReference type="InterPro" id="IPR045153">
    <property type="entry name" value="Est1/Ebs1-like"/>
</dbReference>
<feature type="compositionally biased region" description="Basic and acidic residues" evidence="1">
    <location>
        <begin position="20"/>
        <end position="36"/>
    </location>
</feature>
<feature type="compositionally biased region" description="Low complexity" evidence="1">
    <location>
        <begin position="567"/>
        <end position="577"/>
    </location>
</feature>
<feature type="compositionally biased region" description="Low complexity" evidence="1">
    <location>
        <begin position="604"/>
        <end position="613"/>
    </location>
</feature>
<proteinExistence type="predicted"/>
<feature type="non-terminal residue" evidence="3">
    <location>
        <position position="1"/>
    </location>
</feature>
<feature type="compositionally biased region" description="Polar residues" evidence="1">
    <location>
        <begin position="468"/>
        <end position="481"/>
    </location>
</feature>
<keyword evidence="4" id="KW-1185">Reference proteome</keyword>
<reference evidence="3 4" key="1">
    <citation type="submission" date="2015-09" db="EMBL/GenBank/DDBJ databases">
        <title>Draft genome of the scarab beetle Oryctes borbonicus.</title>
        <authorList>
            <person name="Meyer J.M."/>
            <person name="Markov G.V."/>
            <person name="Baskaran P."/>
            <person name="Herrmann M."/>
            <person name="Sommer R.J."/>
            <person name="Roedelsperger C."/>
        </authorList>
    </citation>
    <scope>NUCLEOTIDE SEQUENCE [LARGE SCALE GENOMIC DNA]</scope>
    <source>
        <strain evidence="3">OB123</strain>
        <tissue evidence="3">Whole animal</tissue>
    </source>
</reference>
<feature type="region of interest" description="Disordered" evidence="1">
    <location>
        <begin position="20"/>
        <end position="95"/>
    </location>
</feature>
<dbReference type="InterPro" id="IPR011990">
    <property type="entry name" value="TPR-like_helical_dom_sf"/>
</dbReference>
<dbReference type="Proteomes" id="UP000051574">
    <property type="component" value="Unassembled WGS sequence"/>
</dbReference>
<feature type="compositionally biased region" description="Basic and acidic residues" evidence="1">
    <location>
        <begin position="614"/>
        <end position="626"/>
    </location>
</feature>
<gene>
    <name evidence="3" type="ORF">AMK59_2889</name>
</gene>
<sequence length="989" mass="114378">TNFILLKNVKTSFIVMASANERKKEPEYEKQSDSKNMKRGRPQQPIYRPGSGPLRKSTAGIEESESDTKLVVSKHNKGKGSGLERLDKFKSADSSPRDISATIETVTSKLGDIAIDNRKKTKKPEQTFYVARPIALAREAATNEDAQNKPNYPRHNPEFNIQANGNDNYIQDRLYNPGRSKRYLNRRYQGENMETQEDWRALQHGRTVRQGSEPRAMSNQNSYSNRIRDTRSVEPAAIQNRNNSVNEKVINRPPSGRRHSTIGLEQEKRLKNLDNLPPRLKKKFLEENNLSENYAKNEEQWDGSSITFQGSHNHSSKPNYQNYSTLPTNAHQSLQNRQHGQQNNMYHTLPSSRPRGRGRGHFDYGNMMGMYRSATPEKIYGSPSNSRPHTPPNFDNAHRSSENVHRQDAYHGYRNDDGRYMDGRKSVDRYHDGRKMRDRYSTERDGDRYGRNNENKYRDDKFNRSNERGGNNQNSVPNRSATVEPAGNNEQSEQPKTPRAFRESLEAQLSPVSPPTPTEKEIKLTVPVNDTILDWSEEVELNDKLEAEALSDTLTRSSSIASLMEASTKSLPPTTNTKKSKKKRNRRNSQRRSISRNRDRTPESTSTRQQTRNQTRDDRGMSSEHNRIRRSSVTSTDSRDNFKIPENRRRNSRSKREGSYDRSSRGPSRDSSFDRRRKSSCSEQENWREEARRRQNSEREPTREPESKDPKKGGILVLPSIGNESAKCLERPKCPDISRKSVNIGQKTLFDPNNPNKPIIVKSPNSRVTVPGFADNLETPPPQLYTTDQFGNVRPTWYDENSDKIKQSHYPDLLREIIIADTELQCNINSGMLLINWGNVSVYRNFLMKSLEYLLCKDMKFCQSENVEHHFWKILFYNIIEMMRKAITTDPSNKEQYKGFLLYLIDEGVKYFEMLLDRLEEVYNFKIADYLGYSTTPTKGKFVGLVLISIQKIFLYLGDLLRYKEQVNETSNYGKCRQWYVKAHEINPK</sequence>
<feature type="region of interest" description="Disordered" evidence="1">
    <location>
        <begin position="563"/>
        <end position="716"/>
    </location>
</feature>
<feature type="region of interest" description="Disordered" evidence="1">
    <location>
        <begin position="305"/>
        <end position="522"/>
    </location>
</feature>
<accession>A0A0T6BBU6</accession>
<protein>
    <recommendedName>
        <fullName evidence="2">Telomerase activating protein Est1-like N-terminal domain-containing protein</fullName>
    </recommendedName>
</protein>
<dbReference type="PANTHER" id="PTHR15696">
    <property type="entry name" value="SMG-7 SUPPRESSOR WITH MORPHOLOGICAL EFFECT ON GENITALIA PROTEIN 7"/>
    <property type="match status" value="1"/>
</dbReference>
<dbReference type="OrthoDB" id="2017974at2759"/>
<feature type="compositionally biased region" description="Basic and acidic residues" evidence="1">
    <location>
        <begin position="396"/>
        <end position="467"/>
    </location>
</feature>
<name>A0A0T6BBU6_9SCAR</name>
<evidence type="ECO:0000313" key="4">
    <source>
        <dbReference type="Proteomes" id="UP000051574"/>
    </source>
</evidence>
<dbReference type="EMBL" id="LJIG01002116">
    <property type="protein sequence ID" value="KRT84824.1"/>
    <property type="molecule type" value="Genomic_DNA"/>
</dbReference>
<dbReference type="Pfam" id="PF10374">
    <property type="entry name" value="EST1"/>
    <property type="match status" value="1"/>
</dbReference>
<dbReference type="SUPFAM" id="SSF48452">
    <property type="entry name" value="TPR-like"/>
    <property type="match status" value="1"/>
</dbReference>
<dbReference type="InterPro" id="IPR019458">
    <property type="entry name" value="Est1-like_N"/>
</dbReference>
<evidence type="ECO:0000313" key="3">
    <source>
        <dbReference type="EMBL" id="KRT84824.1"/>
    </source>
</evidence>
<evidence type="ECO:0000256" key="1">
    <source>
        <dbReference type="SAM" id="MobiDB-lite"/>
    </source>
</evidence>
<feature type="compositionally biased region" description="Basic and acidic residues" evidence="1">
    <location>
        <begin position="685"/>
        <end position="712"/>
    </location>
</feature>
<dbReference type="AlphaFoldDB" id="A0A0T6BBU6"/>
<feature type="compositionally biased region" description="Polar residues" evidence="1">
    <location>
        <begin position="305"/>
        <end position="346"/>
    </location>
</feature>
<feature type="non-terminal residue" evidence="3">
    <location>
        <position position="989"/>
    </location>
</feature>
<feature type="compositionally biased region" description="Basic and acidic residues" evidence="1">
    <location>
        <begin position="637"/>
        <end position="674"/>
    </location>
</feature>